<evidence type="ECO:0000256" key="6">
    <source>
        <dbReference type="RuleBase" id="RU365021"/>
    </source>
</evidence>
<keyword evidence="4 6" id="KW-1133">Transmembrane helix</keyword>
<reference evidence="8 9" key="1">
    <citation type="submission" date="2021-06" db="EMBL/GenBank/DDBJ databases">
        <authorList>
            <person name="Lee D.H."/>
        </authorList>
    </citation>
    <scope>NUCLEOTIDE SEQUENCE [LARGE SCALE GENOMIC DNA]</scope>
    <source>
        <strain evidence="8 9">MMS21-HV4-11</strain>
    </source>
</reference>
<feature type="compositionally biased region" description="Low complexity" evidence="7">
    <location>
        <begin position="59"/>
        <end position="81"/>
    </location>
</feature>
<feature type="transmembrane region" description="Helical" evidence="6">
    <location>
        <begin position="769"/>
        <end position="793"/>
    </location>
</feature>
<gene>
    <name evidence="8" type="ORF">KQ910_12170</name>
</gene>
<feature type="compositionally biased region" description="Pro residues" evidence="7">
    <location>
        <begin position="10"/>
        <end position="20"/>
    </location>
</feature>
<dbReference type="InterPro" id="IPR018513">
    <property type="entry name" value="Cell_synthase_bac"/>
</dbReference>
<name>A0ABS6IKI9_9HYPH</name>
<protein>
    <recommendedName>
        <fullName evidence="6">Cyclic di-GMP-binding protein</fullName>
    </recommendedName>
    <alternativeName>
        <fullName evidence="6">Cellulose synthase regulatory subunit</fullName>
    </alternativeName>
</protein>
<keyword evidence="6" id="KW-0135">Cellulose biosynthesis</keyword>
<dbReference type="Proteomes" id="UP000727907">
    <property type="component" value="Unassembled WGS sequence"/>
</dbReference>
<dbReference type="PANTHER" id="PTHR39083:SF1">
    <property type="entry name" value="CYCLIC DI-GMP-BINDING PROTEIN"/>
    <property type="match status" value="1"/>
</dbReference>
<evidence type="ECO:0000256" key="1">
    <source>
        <dbReference type="ARBA" id="ARBA00004162"/>
    </source>
</evidence>
<dbReference type="PANTHER" id="PTHR39083">
    <property type="entry name" value="CYCLIC DI-GMP-BINDING PROTEIN"/>
    <property type="match status" value="1"/>
</dbReference>
<dbReference type="RefSeq" id="WP_216960197.1">
    <property type="nucleotide sequence ID" value="NZ_JAHOPB010000001.1"/>
</dbReference>
<organism evidence="8 9">
    <name type="scientific">Reyranella humidisoli</name>
    <dbReference type="NCBI Taxonomy" id="2849149"/>
    <lineage>
        <taxon>Bacteria</taxon>
        <taxon>Pseudomonadati</taxon>
        <taxon>Pseudomonadota</taxon>
        <taxon>Alphaproteobacteria</taxon>
        <taxon>Hyphomicrobiales</taxon>
        <taxon>Reyranellaceae</taxon>
        <taxon>Reyranella</taxon>
    </lineage>
</organism>
<feature type="compositionally biased region" description="Low complexity" evidence="7">
    <location>
        <begin position="21"/>
        <end position="38"/>
    </location>
</feature>
<evidence type="ECO:0000256" key="5">
    <source>
        <dbReference type="ARBA" id="ARBA00023136"/>
    </source>
</evidence>
<feature type="region of interest" description="Disordered" evidence="7">
    <location>
        <begin position="1"/>
        <end position="38"/>
    </location>
</feature>
<keyword evidence="6" id="KW-0973">c-di-GMP</keyword>
<comment type="function">
    <text evidence="6">Binds the cellulose synthase activator, bis-(3'-5') cyclic diguanylic acid (c-di-GMP).</text>
</comment>
<keyword evidence="5 6" id="KW-0472">Membrane</keyword>
<comment type="subcellular location">
    <subcellularLocation>
        <location evidence="6">Cell inner membrane</location>
    </subcellularLocation>
    <subcellularLocation>
        <location evidence="1">Cell membrane</location>
        <topology evidence="1">Single-pass membrane protein</topology>
    </subcellularLocation>
</comment>
<dbReference type="Pfam" id="PF03170">
    <property type="entry name" value="BcsB"/>
    <property type="match status" value="1"/>
</dbReference>
<dbReference type="EMBL" id="JAHOPB010000001">
    <property type="protein sequence ID" value="MBU8874520.1"/>
    <property type="molecule type" value="Genomic_DNA"/>
</dbReference>
<feature type="region of interest" description="Disordered" evidence="7">
    <location>
        <begin position="59"/>
        <end position="94"/>
    </location>
</feature>
<proteinExistence type="inferred from homology"/>
<sequence>MPPASVATPVVPPTIPPATSPVPAGAQRPQTPPVAAAPAPIAPAPTVAPPAGIPAAGMAPAAPSVTATPVPPAAGSGRPDILPIPTPLPTAGYPMFTGTGEGRSQLIRLRDIRSGALHLEGAAAESGVTFTTRQDDAFVAARISLVFSYSNAVARDDGELAVFLNNEPIGTVALGKARGPKARAEFTFTPALLSTDNRLQFRFTLKGQGATACKLERDKSIWVNIEPATFIFLSTTRLPLADDLSFLPRPFADPKDPLPLSLPFVLPANPEPGVIQAAGMVAGYFGLIAGAKGASFPVQYTGLPAGNAVVLVAGGNYPAGIAAIPGQGPRVAVVANPSQVDSKLLLIVGENAEELQAAAGTLATAGARLTGGWSAASEPLPPPRQAYDAPKWIPSNRPVRLGELADGGALSGRRLIDSPQISFRTAPDLFFGALSGGTMYLHIRRADDSWIDAGNSRVFVDLNRKVVGEIPLEPKLKVLSRLKEWLFPGKADDRVSQVLLPGFQLASQNHLDFMFELRAKADADCEMLDWSDRTGIDPNSTIDLSRVAHFAAFPNLALFANAGFPFTRYADLSSTAFVMPETSAPEEVQAMLNLLGMMADSTGVAPTRFKVADAARVDEVADRDLIVIGLQSSQPLLKEWGANNSVQITSASVTAGPGLTFLQRQLQPVDPRAPYYRGAAPELAKANLGKPYAYLTSFWSPLNADRLVVMVGSTQPANLVEMSNQLGDPEQVANVQGDFYYLTGGKGEFYTSGIRKFVGGLPIWWRIQWLAGSFELAAFICVICVILIFAVTIERFSAHRANRILVRGLPNPPTETV</sequence>
<evidence type="ECO:0000256" key="4">
    <source>
        <dbReference type="ARBA" id="ARBA00022989"/>
    </source>
</evidence>
<keyword evidence="2 6" id="KW-1003">Cell membrane</keyword>
<keyword evidence="9" id="KW-1185">Reference proteome</keyword>
<comment type="similarity">
    <text evidence="6">Belongs to the AcsB/BcsB family.</text>
</comment>
<evidence type="ECO:0000313" key="8">
    <source>
        <dbReference type="EMBL" id="MBU8874520.1"/>
    </source>
</evidence>
<comment type="subunit">
    <text evidence="6">Tightly associated with the cellulose synthase catalytic subunit.</text>
</comment>
<evidence type="ECO:0000313" key="9">
    <source>
        <dbReference type="Proteomes" id="UP000727907"/>
    </source>
</evidence>
<evidence type="ECO:0000256" key="2">
    <source>
        <dbReference type="ARBA" id="ARBA00022475"/>
    </source>
</evidence>
<accession>A0ABS6IKI9</accession>
<comment type="pathway">
    <text evidence="6">Glycan metabolism; bacterial cellulose biosynthesis.</text>
</comment>
<keyword evidence="6" id="KW-0997">Cell inner membrane</keyword>
<comment type="caution">
    <text evidence="8">The sequence shown here is derived from an EMBL/GenBank/DDBJ whole genome shotgun (WGS) entry which is preliminary data.</text>
</comment>
<evidence type="ECO:0000256" key="3">
    <source>
        <dbReference type="ARBA" id="ARBA00022692"/>
    </source>
</evidence>
<evidence type="ECO:0000256" key="7">
    <source>
        <dbReference type="SAM" id="MobiDB-lite"/>
    </source>
</evidence>
<keyword evidence="3 6" id="KW-0812">Transmembrane</keyword>